<comment type="cofactor">
    <cofactor evidence="1">
        <name>Ca(2+)</name>
        <dbReference type="ChEBI" id="CHEBI:29108"/>
    </cofactor>
</comment>
<keyword evidence="7" id="KW-0378">Hydrolase</keyword>
<dbReference type="InterPro" id="IPR002048">
    <property type="entry name" value="EF_hand_dom"/>
</dbReference>
<feature type="compositionally biased region" description="Low complexity" evidence="8">
    <location>
        <begin position="512"/>
        <end position="534"/>
    </location>
</feature>
<dbReference type="InterPro" id="IPR001192">
    <property type="entry name" value="PI-PLC_fam"/>
</dbReference>
<evidence type="ECO:0000256" key="2">
    <source>
        <dbReference type="ARBA" id="ARBA00012368"/>
    </source>
</evidence>
<evidence type="ECO:0000313" key="13">
    <source>
        <dbReference type="EMBL" id="CAK8672973.1"/>
    </source>
</evidence>
<evidence type="ECO:0000256" key="3">
    <source>
        <dbReference type="ARBA" id="ARBA00022963"/>
    </source>
</evidence>
<evidence type="ECO:0000259" key="11">
    <source>
        <dbReference type="PROSITE" id="PS50008"/>
    </source>
</evidence>
<dbReference type="Pfam" id="PF00168">
    <property type="entry name" value="C2"/>
    <property type="match status" value="1"/>
</dbReference>
<evidence type="ECO:0000256" key="5">
    <source>
        <dbReference type="ARBA" id="ARBA00023224"/>
    </source>
</evidence>
<dbReference type="CDD" id="cd00275">
    <property type="entry name" value="C2_PLC_like"/>
    <property type="match status" value="1"/>
</dbReference>
<dbReference type="PANTHER" id="PTHR10336">
    <property type="entry name" value="PHOSPHOINOSITIDE-SPECIFIC PHOSPHOLIPASE C FAMILY PROTEIN"/>
    <property type="match status" value="1"/>
</dbReference>
<dbReference type="Pfam" id="PF00388">
    <property type="entry name" value="PI-PLC-X"/>
    <property type="match status" value="1"/>
</dbReference>
<feature type="domain" description="PI-PLC Y-box" evidence="11">
    <location>
        <begin position="543"/>
        <end position="660"/>
    </location>
</feature>
<feature type="region of interest" description="Disordered" evidence="8">
    <location>
        <begin position="512"/>
        <end position="536"/>
    </location>
</feature>
<dbReference type="SMART" id="SM00149">
    <property type="entry name" value="PLCYc"/>
    <property type="match status" value="1"/>
</dbReference>
<dbReference type="PANTHER" id="PTHR10336:SF209">
    <property type="entry name" value="PHOSPHOINOSITIDE PHOSPHOLIPASE C"/>
    <property type="match status" value="1"/>
</dbReference>
<comment type="caution">
    <text evidence="13">The sequence shown here is derived from an EMBL/GenBank/DDBJ whole genome shotgun (WGS) entry which is preliminary data.</text>
</comment>
<comment type="catalytic activity">
    <reaction evidence="6">
        <text>a 1,2-diacyl-sn-glycero-3-phospho-(1D-myo-inositol-4,5-bisphosphate) + H2O = 1D-myo-inositol 1,4,5-trisphosphate + a 1,2-diacyl-sn-glycerol + H(+)</text>
        <dbReference type="Rhea" id="RHEA:33179"/>
        <dbReference type="ChEBI" id="CHEBI:15377"/>
        <dbReference type="ChEBI" id="CHEBI:15378"/>
        <dbReference type="ChEBI" id="CHEBI:17815"/>
        <dbReference type="ChEBI" id="CHEBI:58456"/>
        <dbReference type="ChEBI" id="CHEBI:203600"/>
        <dbReference type="EC" id="3.1.4.11"/>
    </reaction>
    <physiologicalReaction direction="left-to-right" evidence="6">
        <dbReference type="Rhea" id="RHEA:33180"/>
    </physiologicalReaction>
</comment>
<evidence type="ECO:0000313" key="14">
    <source>
        <dbReference type="Proteomes" id="UP001642483"/>
    </source>
</evidence>
<evidence type="ECO:0000256" key="1">
    <source>
        <dbReference type="ARBA" id="ARBA00001913"/>
    </source>
</evidence>
<dbReference type="InterPro" id="IPR015359">
    <property type="entry name" value="PLC_EF-hand-like"/>
</dbReference>
<dbReference type="Pfam" id="PF00387">
    <property type="entry name" value="PI-PLC-Y"/>
    <property type="match status" value="1"/>
</dbReference>
<evidence type="ECO:0000256" key="7">
    <source>
        <dbReference type="RuleBase" id="RU361133"/>
    </source>
</evidence>
<dbReference type="InterPro" id="IPR001849">
    <property type="entry name" value="PH_domain"/>
</dbReference>
<feature type="domain" description="EF-hand" evidence="12">
    <location>
        <begin position="164"/>
        <end position="199"/>
    </location>
</feature>
<dbReference type="PROSITE" id="PS50004">
    <property type="entry name" value="C2"/>
    <property type="match status" value="1"/>
</dbReference>
<evidence type="ECO:0000256" key="8">
    <source>
        <dbReference type="SAM" id="MobiDB-lite"/>
    </source>
</evidence>
<feature type="domain" description="PH" evidence="9">
    <location>
        <begin position="39"/>
        <end position="154"/>
    </location>
</feature>
<dbReference type="InterPro" id="IPR017946">
    <property type="entry name" value="PLC-like_Pdiesterase_TIM-brl"/>
</dbReference>
<dbReference type="InterPro" id="IPR011992">
    <property type="entry name" value="EF-hand-dom_pair"/>
</dbReference>
<keyword evidence="3 7" id="KW-0442">Lipid degradation</keyword>
<dbReference type="PROSITE" id="PS50003">
    <property type="entry name" value="PH_DOMAIN"/>
    <property type="match status" value="1"/>
</dbReference>
<evidence type="ECO:0000259" key="9">
    <source>
        <dbReference type="PROSITE" id="PS50003"/>
    </source>
</evidence>
<dbReference type="EC" id="3.1.4.11" evidence="2 7"/>
<dbReference type="Proteomes" id="UP001642483">
    <property type="component" value="Unassembled WGS sequence"/>
</dbReference>
<reference evidence="13 14" key="1">
    <citation type="submission" date="2024-02" db="EMBL/GenBank/DDBJ databases">
        <authorList>
            <person name="Daric V."/>
            <person name="Darras S."/>
        </authorList>
    </citation>
    <scope>NUCLEOTIDE SEQUENCE [LARGE SCALE GENOMIC DNA]</scope>
</reference>
<evidence type="ECO:0000259" key="12">
    <source>
        <dbReference type="PROSITE" id="PS50222"/>
    </source>
</evidence>
<evidence type="ECO:0000256" key="6">
    <source>
        <dbReference type="ARBA" id="ARBA00023674"/>
    </source>
</evidence>
<dbReference type="Gene3D" id="3.20.20.190">
    <property type="entry name" value="Phosphatidylinositol (PI) phosphodiesterase"/>
    <property type="match status" value="1"/>
</dbReference>
<dbReference type="Gene3D" id="1.10.238.10">
    <property type="entry name" value="EF-hand"/>
    <property type="match status" value="1"/>
</dbReference>
<evidence type="ECO:0000259" key="10">
    <source>
        <dbReference type="PROSITE" id="PS50004"/>
    </source>
</evidence>
<accession>A0ABP0F2Q3</accession>
<dbReference type="Pfam" id="PF09279">
    <property type="entry name" value="EF-hand_like"/>
    <property type="match status" value="1"/>
</dbReference>
<keyword evidence="14" id="KW-1185">Reference proteome</keyword>
<organism evidence="13 14">
    <name type="scientific">Clavelina lepadiformis</name>
    <name type="common">Light-bulb sea squirt</name>
    <name type="synonym">Ascidia lepadiformis</name>
    <dbReference type="NCBI Taxonomy" id="159417"/>
    <lineage>
        <taxon>Eukaryota</taxon>
        <taxon>Metazoa</taxon>
        <taxon>Chordata</taxon>
        <taxon>Tunicata</taxon>
        <taxon>Ascidiacea</taxon>
        <taxon>Aplousobranchia</taxon>
        <taxon>Clavelinidae</taxon>
        <taxon>Clavelina</taxon>
    </lineage>
</organism>
<dbReference type="InterPro" id="IPR035892">
    <property type="entry name" value="C2_domain_sf"/>
</dbReference>
<dbReference type="InterPro" id="IPR001711">
    <property type="entry name" value="PLipase_C_Pinositol-sp_Y"/>
</dbReference>
<dbReference type="SUPFAM" id="SSF49562">
    <property type="entry name" value="C2 domain (Calcium/lipid-binding domain, CaLB)"/>
    <property type="match status" value="1"/>
</dbReference>
<dbReference type="PROSITE" id="PS50008">
    <property type="entry name" value="PIPLC_Y_DOMAIN"/>
    <property type="match status" value="1"/>
</dbReference>
<gene>
    <name evidence="13" type="ORF">CVLEPA_LOCUS2765</name>
</gene>
<dbReference type="PRINTS" id="PR00390">
    <property type="entry name" value="PHPHLIPASEC"/>
</dbReference>
<dbReference type="SMART" id="SM00148">
    <property type="entry name" value="PLCXc"/>
    <property type="match status" value="1"/>
</dbReference>
<proteinExistence type="predicted"/>
<dbReference type="Gene3D" id="2.60.40.150">
    <property type="entry name" value="C2 domain"/>
    <property type="match status" value="1"/>
</dbReference>
<protein>
    <recommendedName>
        <fullName evidence="2 7">Phosphoinositide phospholipase C</fullName>
        <ecNumber evidence="2 7">3.1.4.11</ecNumber>
    </recommendedName>
</protein>
<dbReference type="EMBL" id="CAWYQH010000002">
    <property type="protein sequence ID" value="CAK8672973.1"/>
    <property type="molecule type" value="Genomic_DNA"/>
</dbReference>
<keyword evidence="4 7" id="KW-0443">Lipid metabolism</keyword>
<evidence type="ECO:0000256" key="4">
    <source>
        <dbReference type="ARBA" id="ARBA00023098"/>
    </source>
</evidence>
<sequence length="802" mass="92079">MKRMVSKRKSQKTGENRLPKVIEDALTCTKNRYITEALNRVRGGEILYTTRRRRWNSSAQSRFCRLEDDLLYFRYEALGCGNVIIGGLRTKKVDLRHIQVLPARVENRSVSGDLNRGNYFTMIFTNSSQLPLNFITIDEESAKLWVCGLNYLIKNVKSLQPRLQYELSVWELFNTSDADRDGHVTRSEALKILAKNGCLSKREIMAMFPHGSNPANTALHFHAFFEAYKTVSIRPEICDIFNAVSADKDSITSRELYKFIQVTQKENDVNEQKCEQIILDFELNEESRNRRLMTLRGFHLYLTSEYCEIFNRRHDQVYQDMRKPLCHYYIASSHNTYLTGDQLTEPSSTDTYMNALLKGCRCVELDCWDGPDGEPLIYHGYTLTTKLKFKDVVEVIGRYAFEASLYPLVLSIENHCSLPQQAKMAYYLKTILGSELLTSPLLPADKEYVLPSPSALRGKILLKGKKIKNDSSSDAVAKDDAIEDDNDVIINQNQENTRSRLFFKERSSWPWSRSTRSTSASSYSSANDSSTNNSIKQRLSPSLSDMIVYCQSEKFTSFDVSNFHDDSFRKMSSFSEKRAMRLAKSNLDEAIEFHKLKLSRSYPSGTRTDSSNYDPQPLWNAGFQMVALNYQTKCDEMEIYSGKFRQNGNCGYVLKPEFQRRAGSAASSSPKLIKIRILSGYHLAGDVCGEERRRCCPVVEILVSGAAEDNTKRSTDRDRTGDTFRDWNEDFTLLIREPELAMVRFILRDKSRNREKVGQFSLPFASTMQGYRHIPFLDRSSIPIRRTTLFVRISCEEAQPLS</sequence>
<keyword evidence="5" id="KW-0807">Transducer</keyword>
<dbReference type="PROSITE" id="PS50007">
    <property type="entry name" value="PIPLC_X_DOMAIN"/>
    <property type="match status" value="1"/>
</dbReference>
<dbReference type="InterPro" id="IPR000909">
    <property type="entry name" value="PLipase_C_PInositol-sp_X_dom"/>
</dbReference>
<dbReference type="SUPFAM" id="SSF47473">
    <property type="entry name" value="EF-hand"/>
    <property type="match status" value="1"/>
</dbReference>
<dbReference type="InterPro" id="IPR000008">
    <property type="entry name" value="C2_dom"/>
</dbReference>
<feature type="domain" description="C2" evidence="10">
    <location>
        <begin position="654"/>
        <end position="778"/>
    </location>
</feature>
<name>A0ABP0F2Q3_CLALP</name>
<dbReference type="SUPFAM" id="SSF51695">
    <property type="entry name" value="PLC-like phosphodiesterases"/>
    <property type="match status" value="1"/>
</dbReference>
<dbReference type="PROSITE" id="PS50222">
    <property type="entry name" value="EF_HAND_2"/>
    <property type="match status" value="1"/>
</dbReference>